<evidence type="ECO:0000313" key="2">
    <source>
        <dbReference type="Proteomes" id="UP001556637"/>
    </source>
</evidence>
<evidence type="ECO:0008006" key="3">
    <source>
        <dbReference type="Google" id="ProtNLM"/>
    </source>
</evidence>
<dbReference type="Proteomes" id="UP001556637">
    <property type="component" value="Unassembled WGS sequence"/>
</dbReference>
<dbReference type="EMBL" id="JBAKFF010000001">
    <property type="protein sequence ID" value="MEX0430000.1"/>
    <property type="molecule type" value="Genomic_DNA"/>
</dbReference>
<organism evidence="1 2">
    <name type="scientific">Spiribacter insolitus</name>
    <dbReference type="NCBI Taxonomy" id="3122417"/>
    <lineage>
        <taxon>Bacteria</taxon>
        <taxon>Pseudomonadati</taxon>
        <taxon>Pseudomonadota</taxon>
        <taxon>Gammaproteobacteria</taxon>
        <taxon>Chromatiales</taxon>
        <taxon>Ectothiorhodospiraceae</taxon>
        <taxon>Spiribacter</taxon>
    </lineage>
</organism>
<comment type="caution">
    <text evidence="1">The sequence shown here is derived from an EMBL/GenBank/DDBJ whole genome shotgun (WGS) entry which is preliminary data.</text>
</comment>
<dbReference type="RefSeq" id="WP_367982796.1">
    <property type="nucleotide sequence ID" value="NZ_JBAKFF010000001.1"/>
</dbReference>
<proteinExistence type="predicted"/>
<protein>
    <recommendedName>
        <fullName evidence="3">Phage protein</fullName>
    </recommendedName>
</protein>
<accession>A0ABV3T710</accession>
<name>A0ABV3T710_9GAMM</name>
<gene>
    <name evidence="1" type="ORF">V6X30_01120</name>
</gene>
<reference evidence="1 2" key="1">
    <citation type="submission" date="2024-02" db="EMBL/GenBank/DDBJ databases">
        <title>New especies of Spiribacter isolated from saline water.</title>
        <authorList>
            <person name="Leon M.J."/>
            <person name="De La Haba R."/>
            <person name="Sanchez-Porro C."/>
            <person name="Ventosa A."/>
        </authorList>
    </citation>
    <scope>NUCLEOTIDE SEQUENCE [LARGE SCALE GENOMIC DNA]</scope>
    <source>
        <strain evidence="2">ag22IC4-189</strain>
    </source>
</reference>
<keyword evidence="2" id="KW-1185">Reference proteome</keyword>
<evidence type="ECO:0000313" key="1">
    <source>
        <dbReference type="EMBL" id="MEX0430000.1"/>
    </source>
</evidence>
<sequence length="84" mass="9706">MEASNWQTRMLFDWMNATEESALRWRSLATDHDLDTAIGMIVAAVVYEIDELPRGWARDVAMKSAQSVQWRELTEALRKGGRQH</sequence>